<proteinExistence type="predicted"/>
<name>A0ABN8LXE2_9CNID</name>
<keyword evidence="2" id="KW-0812">Transmembrane</keyword>
<keyword evidence="5" id="KW-1185">Reference proteome</keyword>
<dbReference type="Proteomes" id="UP001159427">
    <property type="component" value="Unassembled WGS sequence"/>
</dbReference>
<evidence type="ECO:0000256" key="1">
    <source>
        <dbReference type="SAM" id="MobiDB-lite"/>
    </source>
</evidence>
<organism evidence="4 5">
    <name type="scientific">Porites evermanni</name>
    <dbReference type="NCBI Taxonomy" id="104178"/>
    <lineage>
        <taxon>Eukaryota</taxon>
        <taxon>Metazoa</taxon>
        <taxon>Cnidaria</taxon>
        <taxon>Anthozoa</taxon>
        <taxon>Hexacorallia</taxon>
        <taxon>Scleractinia</taxon>
        <taxon>Fungiina</taxon>
        <taxon>Poritidae</taxon>
        <taxon>Porites</taxon>
    </lineage>
</organism>
<evidence type="ECO:0000256" key="2">
    <source>
        <dbReference type="SAM" id="Phobius"/>
    </source>
</evidence>
<feature type="domain" description="J" evidence="3">
    <location>
        <begin position="125"/>
        <end position="196"/>
    </location>
</feature>
<keyword evidence="2" id="KW-0472">Membrane</keyword>
<dbReference type="PROSITE" id="PS50076">
    <property type="entry name" value="DNAJ_2"/>
    <property type="match status" value="1"/>
</dbReference>
<evidence type="ECO:0000313" key="4">
    <source>
        <dbReference type="EMBL" id="CAH3020252.1"/>
    </source>
</evidence>
<reference evidence="4 5" key="1">
    <citation type="submission" date="2022-05" db="EMBL/GenBank/DDBJ databases">
        <authorList>
            <consortium name="Genoscope - CEA"/>
            <person name="William W."/>
        </authorList>
    </citation>
    <scope>NUCLEOTIDE SEQUENCE [LARGE SCALE GENOMIC DNA]</scope>
</reference>
<dbReference type="Gene3D" id="1.10.287.110">
    <property type="entry name" value="DnaJ domain"/>
    <property type="match status" value="1"/>
</dbReference>
<dbReference type="InterPro" id="IPR001623">
    <property type="entry name" value="DnaJ_domain"/>
</dbReference>
<gene>
    <name evidence="4" type="ORF">PEVE_00006378</name>
</gene>
<protein>
    <recommendedName>
        <fullName evidence="3">J domain-containing protein</fullName>
    </recommendedName>
</protein>
<dbReference type="SUPFAM" id="SSF46565">
    <property type="entry name" value="Chaperone J-domain"/>
    <property type="match status" value="1"/>
</dbReference>
<dbReference type="EMBL" id="CALNXI010000141">
    <property type="protein sequence ID" value="CAH3020252.1"/>
    <property type="molecule type" value="Genomic_DNA"/>
</dbReference>
<keyword evidence="2" id="KW-1133">Transmembrane helix</keyword>
<evidence type="ECO:0000259" key="3">
    <source>
        <dbReference type="PROSITE" id="PS50076"/>
    </source>
</evidence>
<feature type="region of interest" description="Disordered" evidence="1">
    <location>
        <begin position="435"/>
        <end position="457"/>
    </location>
</feature>
<evidence type="ECO:0000313" key="5">
    <source>
        <dbReference type="Proteomes" id="UP001159427"/>
    </source>
</evidence>
<feature type="transmembrane region" description="Helical" evidence="2">
    <location>
        <begin position="229"/>
        <end position="252"/>
    </location>
</feature>
<sequence>MGGKQKSLLVINDSKDVHLKLKLYVPGDVVCWIPHTSKVIKPKDKLFCTSKWGSKLELVARFTNKKQPSKVLLKPQQWVGKRYVRITESLDVIEDDLSNYPEEEREGLRKKNRDEELDRTDGKRNFYSILRLDMDKVRAMSKDEQDKEILRAFLREIQIWHPNHNEDGDTEIVLELILAYDTLKDREKRARYNNLADYDKGWLSGKRFKAVFWPECETMAQRLAWLKRMGLLALSAGLAVGGIVSVVLTAGFTSPLFLCTIAGGIHSLRECISKEAVVDGCDVGKWLMSTGVGYLLAFLPGGAAIGAALLESAALSVAELTGIRIAISAGCAIVSSLGTDAKKRFIDGEKITVKQALGHAACKCAAAVAATLAGGAVAKAMRHSTQTTSKAANFVQEVKYTGEKASPLPATNLQPAIETTSYSVKSSIITSNLEGATDEIGEQSPSEGEDIPDGSECTREAVDTRGLKKYKNLKTTSGIFTYISKGWWYNGSSKMVVSYLLYGQRFTREVRGNGKQIEIPCLAKKIDVHFEIFGLTWRTISRYDRFKRCWFVPYEPHVFHFATPVIRTFTIDGILGWEAVMKVTDEHHNETNELS</sequence>
<comment type="caution">
    <text evidence="4">The sequence shown here is derived from an EMBL/GenBank/DDBJ whole genome shotgun (WGS) entry which is preliminary data.</text>
</comment>
<dbReference type="InterPro" id="IPR036869">
    <property type="entry name" value="J_dom_sf"/>
</dbReference>
<accession>A0ABN8LXE2</accession>
<feature type="compositionally biased region" description="Acidic residues" evidence="1">
    <location>
        <begin position="436"/>
        <end position="453"/>
    </location>
</feature>